<comment type="caution">
    <text evidence="2">The sequence shown here is derived from an EMBL/GenBank/DDBJ whole genome shotgun (WGS) entry which is preliminary data.</text>
</comment>
<sequence>MQKSAIKKWSARIAASTVIAATAALVPAAGTQAGTPHRCRLCNHGRGYDTVVESRTQGGHSLRVLAGRPQSVSASAERSNQAVTLYAVQGSGKGLCSYVFAGFSYDFRRGIDITTTGTYGAVSWSRR</sequence>
<dbReference type="Proteomes" id="UP000629371">
    <property type="component" value="Unassembled WGS sequence"/>
</dbReference>
<protein>
    <recommendedName>
        <fullName evidence="4">Secreted protein</fullName>
    </recommendedName>
</protein>
<feature type="chain" id="PRO_5046384767" description="Secreted protein" evidence="1">
    <location>
        <begin position="24"/>
        <end position="127"/>
    </location>
</feature>
<keyword evidence="1" id="KW-0732">Signal</keyword>
<feature type="signal peptide" evidence="1">
    <location>
        <begin position="1"/>
        <end position="23"/>
    </location>
</feature>
<evidence type="ECO:0000313" key="2">
    <source>
        <dbReference type="EMBL" id="MBL1094726.1"/>
    </source>
</evidence>
<dbReference type="RefSeq" id="WP_201811530.1">
    <property type="nucleotide sequence ID" value="NZ_JAERRI010000032.1"/>
</dbReference>
<name>A0ABS1N3T0_9ACTN</name>
<evidence type="ECO:0008006" key="4">
    <source>
        <dbReference type="Google" id="ProtNLM"/>
    </source>
</evidence>
<evidence type="ECO:0000256" key="1">
    <source>
        <dbReference type="SAM" id="SignalP"/>
    </source>
</evidence>
<proteinExistence type="predicted"/>
<gene>
    <name evidence="2" type="ORF">JK360_36400</name>
</gene>
<keyword evidence="3" id="KW-1185">Reference proteome</keyword>
<evidence type="ECO:0000313" key="3">
    <source>
        <dbReference type="Proteomes" id="UP000629371"/>
    </source>
</evidence>
<reference evidence="2 3" key="1">
    <citation type="submission" date="2021-01" db="EMBL/GenBank/DDBJ databases">
        <title>WGS of actinomycetes isolated from Thailand.</title>
        <authorList>
            <person name="Thawai C."/>
        </authorList>
    </citation>
    <scope>NUCLEOTIDE SEQUENCE [LARGE SCALE GENOMIC DNA]</scope>
    <source>
        <strain evidence="2 3">CH9-7</strain>
    </source>
</reference>
<dbReference type="EMBL" id="JAERRI010000032">
    <property type="protein sequence ID" value="MBL1094726.1"/>
    <property type="molecule type" value="Genomic_DNA"/>
</dbReference>
<organism evidence="2 3">
    <name type="scientific">Streptomyces siderophoricus</name>
    <dbReference type="NCBI Taxonomy" id="2802281"/>
    <lineage>
        <taxon>Bacteria</taxon>
        <taxon>Bacillati</taxon>
        <taxon>Actinomycetota</taxon>
        <taxon>Actinomycetes</taxon>
        <taxon>Kitasatosporales</taxon>
        <taxon>Streptomycetaceae</taxon>
        <taxon>Streptomyces</taxon>
    </lineage>
</organism>
<accession>A0ABS1N3T0</accession>